<protein>
    <submittedName>
        <fullName evidence="3">Uncharacterized protein</fullName>
    </submittedName>
</protein>
<proteinExistence type="inferred from homology"/>
<dbReference type="Pfam" id="PF05996">
    <property type="entry name" value="Fe_bilin_red"/>
    <property type="match status" value="1"/>
</dbReference>
<organism evidence="3 4">
    <name type="scientific">Chondromyces crocatus</name>
    <dbReference type="NCBI Taxonomy" id="52"/>
    <lineage>
        <taxon>Bacteria</taxon>
        <taxon>Pseudomonadati</taxon>
        <taxon>Myxococcota</taxon>
        <taxon>Polyangia</taxon>
        <taxon>Polyangiales</taxon>
        <taxon>Polyangiaceae</taxon>
        <taxon>Chondromyces</taxon>
    </lineage>
</organism>
<comment type="similarity">
    <text evidence="1">Belongs to the HY2 family.</text>
</comment>
<dbReference type="GO" id="GO:0050897">
    <property type="term" value="F:cobalt ion binding"/>
    <property type="evidence" value="ECO:0007669"/>
    <property type="project" value="InterPro"/>
</dbReference>
<dbReference type="Gene3D" id="3.40.1500.20">
    <property type="match status" value="1"/>
</dbReference>
<gene>
    <name evidence="3" type="ORF">CMC5_010270</name>
</gene>
<dbReference type="GO" id="GO:0016636">
    <property type="term" value="F:oxidoreductase activity, acting on the CH-CH group of donors, iron-sulfur protein as acceptor"/>
    <property type="evidence" value="ECO:0007669"/>
    <property type="project" value="InterPro"/>
</dbReference>
<evidence type="ECO:0000256" key="1">
    <source>
        <dbReference type="ARBA" id="ARBA00006908"/>
    </source>
</evidence>
<evidence type="ECO:0000313" key="4">
    <source>
        <dbReference type="Proteomes" id="UP000067626"/>
    </source>
</evidence>
<name>A0A0K1E7P2_CHOCO</name>
<dbReference type="AlphaFoldDB" id="A0A0K1E7P2"/>
<dbReference type="RefSeq" id="WP_050429350.1">
    <property type="nucleotide sequence ID" value="NZ_CP012159.1"/>
</dbReference>
<dbReference type="Proteomes" id="UP000067626">
    <property type="component" value="Chromosome"/>
</dbReference>
<dbReference type="GO" id="GO:0010024">
    <property type="term" value="P:phytochromobilin biosynthetic process"/>
    <property type="evidence" value="ECO:0007669"/>
    <property type="project" value="InterPro"/>
</dbReference>
<sequence>MTLREQPVAFTRRAEEALVDALGLQTLSLDPATTSATGSWRGQPVTLVTRAYRGGPLRHARFVEITGSEMAIGNALCVPLPEHPLPVFGADLVTLDGAALMLVTDLSPTLPAGEERNAQLAPLREVHAVHGSRLPPGGPLPPWCADWFSNFAMYTRISKNTLPAARTAFDAYLRVYESLCFTSVQRPEHAPVVARTLEGYAVAHRRDDRGLRMLAKLFGAPWAARYIAETLFPALLTLGAWLGAPSWSWPEVGSPAVQQLGSP</sequence>
<evidence type="ECO:0000313" key="3">
    <source>
        <dbReference type="EMBL" id="AKT36906.1"/>
    </source>
</evidence>
<evidence type="ECO:0000256" key="2">
    <source>
        <dbReference type="ARBA" id="ARBA00023002"/>
    </source>
</evidence>
<reference evidence="3 4" key="1">
    <citation type="submission" date="2015-07" db="EMBL/GenBank/DDBJ databases">
        <title>Genome analysis of myxobacterium Chondromyces crocatus Cm c5 reveals a high potential for natural compound synthesis and the genetic basis for the loss of fruiting body formation.</title>
        <authorList>
            <person name="Zaburannyi N."/>
            <person name="Bunk B."/>
            <person name="Maier J."/>
            <person name="Overmann J."/>
            <person name="Mueller R."/>
        </authorList>
    </citation>
    <scope>NUCLEOTIDE SEQUENCE [LARGE SCALE GENOMIC DNA]</scope>
    <source>
        <strain evidence="3 4">Cm c5</strain>
    </source>
</reference>
<dbReference type="STRING" id="52.CMC5_010270"/>
<dbReference type="KEGG" id="ccro:CMC5_010270"/>
<dbReference type="EMBL" id="CP012159">
    <property type="protein sequence ID" value="AKT36906.1"/>
    <property type="molecule type" value="Genomic_DNA"/>
</dbReference>
<dbReference type="PANTHER" id="PTHR34557:SF1">
    <property type="entry name" value="PHYTOCHROMOBILIN:FERREDOXIN OXIDOREDUCTASE, CHLOROPLASTIC"/>
    <property type="match status" value="1"/>
</dbReference>
<keyword evidence="2" id="KW-0560">Oxidoreductase</keyword>
<accession>A0A0K1E7P2</accession>
<dbReference type="InterPro" id="IPR009249">
    <property type="entry name" value="Ferredoxin-dep_bilin_Rdtase"/>
</dbReference>
<dbReference type="PANTHER" id="PTHR34557">
    <property type="entry name" value="PHYTOCHROMOBILIN:FERREDOXIN OXIDOREDUCTASE, CHLOROPLASTIC"/>
    <property type="match status" value="1"/>
</dbReference>
<keyword evidence="4" id="KW-1185">Reference proteome</keyword>